<evidence type="ECO:0000313" key="6">
    <source>
        <dbReference type="Proteomes" id="UP000334923"/>
    </source>
</evidence>
<keyword evidence="6" id="KW-1185">Reference proteome</keyword>
<dbReference type="Pfam" id="PF01370">
    <property type="entry name" value="Epimerase"/>
    <property type="match status" value="1"/>
</dbReference>
<dbReference type="NCBIfam" id="TIGR02197">
    <property type="entry name" value="heptose_epim"/>
    <property type="match status" value="1"/>
</dbReference>
<keyword evidence="1" id="KW-0521">NADP</keyword>
<reference evidence="5 6" key="1">
    <citation type="submission" date="2019-09" db="EMBL/GenBank/DDBJ databases">
        <authorList>
            <person name="Cremers G."/>
        </authorList>
    </citation>
    <scope>NUCLEOTIDE SEQUENCE [LARGE SCALE GENOMIC DNA]</scope>
    <source>
        <strain evidence="5">4A</strain>
    </source>
</reference>
<dbReference type="InterPro" id="IPR036291">
    <property type="entry name" value="NAD(P)-bd_dom_sf"/>
</dbReference>
<evidence type="ECO:0000256" key="3">
    <source>
        <dbReference type="ARBA" id="ARBA00023277"/>
    </source>
</evidence>
<dbReference type="AlphaFoldDB" id="A0A5E6M4Y0"/>
<gene>
    <name evidence="5" type="primary">gmhD</name>
    <name evidence="5" type="synonym">rfaD</name>
    <name evidence="5" type="ORF">MAMT_00202</name>
</gene>
<dbReference type="OrthoDB" id="9811743at2"/>
<evidence type="ECO:0000259" key="4">
    <source>
        <dbReference type="Pfam" id="PF01370"/>
    </source>
</evidence>
<dbReference type="GO" id="GO:0050661">
    <property type="term" value="F:NADP binding"/>
    <property type="evidence" value="ECO:0007669"/>
    <property type="project" value="InterPro"/>
</dbReference>
<accession>A0A5E6M4Y0</accession>
<sequence>MARDILITGGAGFIGSNLALEIQRREPGAEIVIVDDFRSGSFPNLEGFRGDLVTAEVGLLDWHRLFGDRPPEMVFHLASITDTTVTDTATQMLANVEGWRRLLAFLAGKSLHLVYASSAAVYGVTSSPQNRVGDPERPANAYGFSKLQMEHLARRFSGENPKIPVAGLRYFNVYGPRESHKKKSASMIGQLACQIRSGKTPRLFVDGSQRRDFVYIADVVDATLAAALAPKGNGVFNVGSGHSRSFNEVISCLNVALGTQAKPDYFPCPYRFFQPHTEADLSATKDAFGYLPRFSLEKGVYAYRESGWLGRDCEQ</sequence>
<dbReference type="SUPFAM" id="SSF51735">
    <property type="entry name" value="NAD(P)-binding Rossmann-fold domains"/>
    <property type="match status" value="1"/>
</dbReference>
<dbReference type="GO" id="GO:0008712">
    <property type="term" value="F:ADP-glyceromanno-heptose 6-epimerase activity"/>
    <property type="evidence" value="ECO:0007669"/>
    <property type="project" value="UniProtKB-EC"/>
</dbReference>
<evidence type="ECO:0000256" key="2">
    <source>
        <dbReference type="ARBA" id="ARBA00023235"/>
    </source>
</evidence>
<dbReference type="RefSeq" id="WP_142659082.1">
    <property type="nucleotide sequence ID" value="NZ_CABFVA020000007.1"/>
</dbReference>
<organism evidence="5 6">
    <name type="scientific">Methylacidimicrobium tartarophylax</name>
    <dbReference type="NCBI Taxonomy" id="1041768"/>
    <lineage>
        <taxon>Bacteria</taxon>
        <taxon>Pseudomonadati</taxon>
        <taxon>Verrucomicrobiota</taxon>
        <taxon>Methylacidimicrobium</taxon>
    </lineage>
</organism>
<evidence type="ECO:0000256" key="1">
    <source>
        <dbReference type="ARBA" id="ARBA00022857"/>
    </source>
</evidence>
<dbReference type="GO" id="GO:0005975">
    <property type="term" value="P:carbohydrate metabolic process"/>
    <property type="evidence" value="ECO:0007669"/>
    <property type="project" value="InterPro"/>
</dbReference>
<dbReference type="PANTHER" id="PTHR43103">
    <property type="entry name" value="NUCLEOSIDE-DIPHOSPHATE-SUGAR EPIMERASE"/>
    <property type="match status" value="1"/>
</dbReference>
<dbReference type="Gene3D" id="3.90.25.10">
    <property type="entry name" value="UDP-galactose 4-epimerase, domain 1"/>
    <property type="match status" value="1"/>
</dbReference>
<dbReference type="EC" id="5.1.3.20" evidence="5"/>
<evidence type="ECO:0000313" key="5">
    <source>
        <dbReference type="EMBL" id="VVM04632.1"/>
    </source>
</evidence>
<proteinExistence type="predicted"/>
<dbReference type="InterPro" id="IPR001509">
    <property type="entry name" value="Epimerase_deHydtase"/>
</dbReference>
<keyword evidence="3" id="KW-0119">Carbohydrate metabolism</keyword>
<feature type="domain" description="NAD-dependent epimerase/dehydratase" evidence="4">
    <location>
        <begin position="5"/>
        <end position="239"/>
    </location>
</feature>
<dbReference type="Proteomes" id="UP000334923">
    <property type="component" value="Unassembled WGS sequence"/>
</dbReference>
<dbReference type="PRINTS" id="PR01713">
    <property type="entry name" value="NUCEPIMERASE"/>
</dbReference>
<dbReference type="InterPro" id="IPR011912">
    <property type="entry name" value="Heptose_epim"/>
</dbReference>
<dbReference type="PANTHER" id="PTHR43103:SF3">
    <property type="entry name" value="ADP-L-GLYCERO-D-MANNO-HEPTOSE-6-EPIMERASE"/>
    <property type="match status" value="1"/>
</dbReference>
<dbReference type="Gene3D" id="3.40.50.720">
    <property type="entry name" value="NAD(P)-binding Rossmann-like Domain"/>
    <property type="match status" value="1"/>
</dbReference>
<name>A0A5E6M4Y0_9BACT</name>
<dbReference type="EMBL" id="CABFVA020000007">
    <property type="protein sequence ID" value="VVM04632.1"/>
    <property type="molecule type" value="Genomic_DNA"/>
</dbReference>
<protein>
    <submittedName>
        <fullName evidence="5">ADP-L-glycero-D-manno-heptose 6-epimerase</fullName>
        <ecNumber evidence="5">5.1.3.20</ecNumber>
    </submittedName>
</protein>
<keyword evidence="2 5" id="KW-0413">Isomerase</keyword>